<evidence type="ECO:0000256" key="2">
    <source>
        <dbReference type="SAM" id="SignalP"/>
    </source>
</evidence>
<dbReference type="AlphaFoldDB" id="A0A671PIL7"/>
<sequence>DLFSLCVTLGLLVCVKTLIFTMTQFCCSEHTVSYGVPGKENVLQRYVFVSQSKSWSDAQTFCRQKHTDLVSVRNPDEKQLIQALVPQRALVFIGLFKDLFRWSDKSRSSFRRWSVGEPDGSGACVLQKLSDINTWADQNCAETRPFICQDALLWIMDSMYFS</sequence>
<dbReference type="InterPro" id="IPR016186">
    <property type="entry name" value="C-type_lectin-like/link_sf"/>
</dbReference>
<feature type="domain" description="C-type lectin" evidence="3">
    <location>
        <begin position="46"/>
        <end position="149"/>
    </location>
</feature>
<reference evidence="4" key="2">
    <citation type="submission" date="2025-09" db="UniProtKB">
        <authorList>
            <consortium name="Ensembl"/>
        </authorList>
    </citation>
    <scope>IDENTIFICATION</scope>
</reference>
<organism evidence="4 5">
    <name type="scientific">Sinocyclocheilus anshuiensis</name>
    <dbReference type="NCBI Taxonomy" id="1608454"/>
    <lineage>
        <taxon>Eukaryota</taxon>
        <taxon>Metazoa</taxon>
        <taxon>Chordata</taxon>
        <taxon>Craniata</taxon>
        <taxon>Vertebrata</taxon>
        <taxon>Euteleostomi</taxon>
        <taxon>Actinopterygii</taxon>
        <taxon>Neopterygii</taxon>
        <taxon>Teleostei</taxon>
        <taxon>Ostariophysi</taxon>
        <taxon>Cypriniformes</taxon>
        <taxon>Cyprinidae</taxon>
        <taxon>Cyprininae</taxon>
        <taxon>Sinocyclocheilus</taxon>
    </lineage>
</organism>
<dbReference type="Pfam" id="PF00059">
    <property type="entry name" value="Lectin_C"/>
    <property type="match status" value="1"/>
</dbReference>
<dbReference type="Ensembl" id="ENSSANT00000061412.1">
    <property type="protein sequence ID" value="ENSSANP00000057709.1"/>
    <property type="gene ID" value="ENSSANG00000028904.1"/>
</dbReference>
<accession>A0A671PIL7</accession>
<dbReference type="InterPro" id="IPR001304">
    <property type="entry name" value="C-type_lectin-like"/>
</dbReference>
<keyword evidence="2" id="KW-0732">Signal</keyword>
<dbReference type="PROSITE" id="PS00615">
    <property type="entry name" value="C_TYPE_LECTIN_1"/>
    <property type="match status" value="1"/>
</dbReference>
<feature type="chain" id="PRO_5025511809" description="C-type lectin domain-containing protein" evidence="2">
    <location>
        <begin position="29"/>
        <end position="162"/>
    </location>
</feature>
<dbReference type="PROSITE" id="PS50041">
    <property type="entry name" value="C_TYPE_LECTIN_2"/>
    <property type="match status" value="1"/>
</dbReference>
<dbReference type="PANTHER" id="PTHR45784:SF3">
    <property type="entry name" value="C-TYPE LECTIN DOMAIN FAMILY 4 MEMBER K-LIKE-RELATED"/>
    <property type="match status" value="1"/>
</dbReference>
<feature type="signal peptide" evidence="2">
    <location>
        <begin position="1"/>
        <end position="28"/>
    </location>
</feature>
<evidence type="ECO:0000259" key="3">
    <source>
        <dbReference type="PROSITE" id="PS50041"/>
    </source>
</evidence>
<dbReference type="InterPro" id="IPR018378">
    <property type="entry name" value="C-type_lectin_CS"/>
</dbReference>
<evidence type="ECO:0000256" key="1">
    <source>
        <dbReference type="ARBA" id="ARBA00023157"/>
    </source>
</evidence>
<dbReference type="InterPro" id="IPR016187">
    <property type="entry name" value="CTDL_fold"/>
</dbReference>
<protein>
    <recommendedName>
        <fullName evidence="3">C-type lectin domain-containing protein</fullName>
    </recommendedName>
</protein>
<dbReference type="SMART" id="SM00034">
    <property type="entry name" value="CLECT"/>
    <property type="match status" value="1"/>
</dbReference>
<evidence type="ECO:0000313" key="4">
    <source>
        <dbReference type="Ensembl" id="ENSSANP00000057709.1"/>
    </source>
</evidence>
<evidence type="ECO:0000313" key="5">
    <source>
        <dbReference type="Proteomes" id="UP000472260"/>
    </source>
</evidence>
<reference evidence="4" key="1">
    <citation type="submission" date="2025-08" db="UniProtKB">
        <authorList>
            <consortium name="Ensembl"/>
        </authorList>
    </citation>
    <scope>IDENTIFICATION</scope>
</reference>
<dbReference type="Gene3D" id="3.10.100.10">
    <property type="entry name" value="Mannose-Binding Protein A, subunit A"/>
    <property type="match status" value="1"/>
</dbReference>
<name>A0A671PIL7_9TELE</name>
<dbReference type="PANTHER" id="PTHR45784">
    <property type="entry name" value="C-TYPE LECTIN DOMAIN FAMILY 20 MEMBER A-RELATED"/>
    <property type="match status" value="1"/>
</dbReference>
<dbReference type="Proteomes" id="UP000472260">
    <property type="component" value="Unassembled WGS sequence"/>
</dbReference>
<dbReference type="SUPFAM" id="SSF56436">
    <property type="entry name" value="C-type lectin-like"/>
    <property type="match status" value="1"/>
</dbReference>
<keyword evidence="5" id="KW-1185">Reference proteome</keyword>
<keyword evidence="1" id="KW-1015">Disulfide bond</keyword>
<proteinExistence type="predicted"/>